<reference evidence="1 2" key="1">
    <citation type="submission" date="2018-07" db="EMBL/GenBank/DDBJ databases">
        <title>A draft genome of a endophytic bacteria, a new species of Pedobacter.</title>
        <authorList>
            <person name="Zhang Z.D."/>
            <person name="Chen Z.J."/>
        </authorList>
    </citation>
    <scope>NUCLEOTIDE SEQUENCE [LARGE SCALE GENOMIC DNA]</scope>
    <source>
        <strain evidence="1 2">RS10</strain>
    </source>
</reference>
<protein>
    <submittedName>
        <fullName evidence="1">Uncharacterized protein</fullName>
    </submittedName>
</protein>
<dbReference type="EMBL" id="QNQU01000001">
    <property type="protein sequence ID" value="RBQ11783.1"/>
    <property type="molecule type" value="Genomic_DNA"/>
</dbReference>
<keyword evidence="2" id="KW-1185">Reference proteome</keyword>
<organism evidence="1 2">
    <name type="scientific">Pedobacter miscanthi</name>
    <dbReference type="NCBI Taxonomy" id="2259170"/>
    <lineage>
        <taxon>Bacteria</taxon>
        <taxon>Pseudomonadati</taxon>
        <taxon>Bacteroidota</taxon>
        <taxon>Sphingobacteriia</taxon>
        <taxon>Sphingobacteriales</taxon>
        <taxon>Sphingobacteriaceae</taxon>
        <taxon>Pedobacter</taxon>
    </lineage>
</organism>
<accession>A0A366LE69</accession>
<evidence type="ECO:0000313" key="1">
    <source>
        <dbReference type="EMBL" id="RBQ11783.1"/>
    </source>
</evidence>
<name>A0A366LE69_9SPHI</name>
<comment type="caution">
    <text evidence="1">The sequence shown here is derived from an EMBL/GenBank/DDBJ whole genome shotgun (WGS) entry which is preliminary data.</text>
</comment>
<proteinExistence type="predicted"/>
<gene>
    <name evidence="1" type="ORF">DRW42_00460</name>
</gene>
<sequence>MCGARDHLFTQRKLVQGAVSQLPEFLAGFSGWNGQVRQKEHRQNNAYTCFSVDAGQEGWAVDGKGAGVD</sequence>
<evidence type="ECO:0000313" key="2">
    <source>
        <dbReference type="Proteomes" id="UP000252081"/>
    </source>
</evidence>
<dbReference type="AlphaFoldDB" id="A0A366LE69"/>
<dbReference type="Proteomes" id="UP000252081">
    <property type="component" value="Unassembled WGS sequence"/>
</dbReference>